<protein>
    <submittedName>
        <fullName evidence="1">Uncharacterized protein</fullName>
    </submittedName>
</protein>
<reference evidence="1 2" key="1">
    <citation type="journal article" date="2019" name="Sci. Rep.">
        <title>Orb-weaving spider Araneus ventricosus genome elucidates the spidroin gene catalogue.</title>
        <authorList>
            <person name="Kono N."/>
            <person name="Nakamura H."/>
            <person name="Ohtoshi R."/>
            <person name="Moran D.A.P."/>
            <person name="Shinohara A."/>
            <person name="Yoshida Y."/>
            <person name="Fujiwara M."/>
            <person name="Mori M."/>
            <person name="Tomita M."/>
            <person name="Arakawa K."/>
        </authorList>
    </citation>
    <scope>NUCLEOTIDE SEQUENCE [LARGE SCALE GENOMIC DNA]</scope>
</reference>
<proteinExistence type="predicted"/>
<gene>
    <name evidence="1" type="ORF">AVEN_263766_1</name>
</gene>
<comment type="caution">
    <text evidence="1">The sequence shown here is derived from an EMBL/GenBank/DDBJ whole genome shotgun (WGS) entry which is preliminary data.</text>
</comment>
<dbReference type="EMBL" id="BGPR01000029">
    <property type="protein sequence ID" value="GBL82709.1"/>
    <property type="molecule type" value="Genomic_DNA"/>
</dbReference>
<dbReference type="AlphaFoldDB" id="A0A4Y2ATX4"/>
<organism evidence="1 2">
    <name type="scientific">Araneus ventricosus</name>
    <name type="common">Orbweaver spider</name>
    <name type="synonym">Epeira ventricosa</name>
    <dbReference type="NCBI Taxonomy" id="182803"/>
    <lineage>
        <taxon>Eukaryota</taxon>
        <taxon>Metazoa</taxon>
        <taxon>Ecdysozoa</taxon>
        <taxon>Arthropoda</taxon>
        <taxon>Chelicerata</taxon>
        <taxon>Arachnida</taxon>
        <taxon>Araneae</taxon>
        <taxon>Araneomorphae</taxon>
        <taxon>Entelegynae</taxon>
        <taxon>Araneoidea</taxon>
        <taxon>Araneidae</taxon>
        <taxon>Araneus</taxon>
    </lineage>
</organism>
<accession>A0A4Y2ATX4</accession>
<keyword evidence="2" id="KW-1185">Reference proteome</keyword>
<evidence type="ECO:0000313" key="2">
    <source>
        <dbReference type="Proteomes" id="UP000499080"/>
    </source>
</evidence>
<dbReference type="Proteomes" id="UP000499080">
    <property type="component" value="Unassembled WGS sequence"/>
</dbReference>
<sequence length="142" mass="16439">MANYLKFQTQFHRRSTNINLIQVKFMTMRYTTSESWSLDGSLSFLIGGSWIRDPAPPEIRCIHEVYKVSDLGPESSRFETRFHPRSIVYVGLVHDTSNVEDQTSSPWCGAEFWIGAADCRPRHLTMVQNYKDSPTTSFVWLQ</sequence>
<evidence type="ECO:0000313" key="1">
    <source>
        <dbReference type="EMBL" id="GBL82709.1"/>
    </source>
</evidence>
<name>A0A4Y2ATX4_ARAVE</name>